<protein>
    <submittedName>
        <fullName evidence="1">Uncharacterized protein</fullName>
    </submittedName>
</protein>
<evidence type="ECO:0000313" key="1">
    <source>
        <dbReference type="EMBL" id="KAK1691631.1"/>
    </source>
</evidence>
<gene>
    <name evidence="1" type="ORF">BDP55DRAFT_627262</name>
</gene>
<dbReference type="AlphaFoldDB" id="A0AAJ0F1F3"/>
<dbReference type="RefSeq" id="XP_060435326.1">
    <property type="nucleotide sequence ID" value="XM_060571731.1"/>
</dbReference>
<dbReference type="GeneID" id="85456257"/>
<sequence length="115" mass="13139">MHYFKHPLPPALLDLWAQASAAAHPVSREKELKASDANNLKLYLQPFPLQFREFIKAFMSTEVYTVTPSRDLVNLMQITETGRERRCGEIASHHRVAQESTKYLAAGEWLAENRG</sequence>
<name>A0AAJ0F1F3_9PEZI</name>
<proteinExistence type="predicted"/>
<dbReference type="EMBL" id="JAHMHR010000004">
    <property type="protein sequence ID" value="KAK1691631.1"/>
    <property type="molecule type" value="Genomic_DNA"/>
</dbReference>
<dbReference type="Proteomes" id="UP001224890">
    <property type="component" value="Unassembled WGS sequence"/>
</dbReference>
<keyword evidence="2" id="KW-1185">Reference proteome</keyword>
<reference evidence="1" key="1">
    <citation type="submission" date="2021-06" db="EMBL/GenBank/DDBJ databases">
        <title>Comparative genomics, transcriptomics and evolutionary studies reveal genomic signatures of adaptation to plant cell wall in hemibiotrophic fungi.</title>
        <authorList>
            <consortium name="DOE Joint Genome Institute"/>
            <person name="Baroncelli R."/>
            <person name="Diaz J.F."/>
            <person name="Benocci T."/>
            <person name="Peng M."/>
            <person name="Battaglia E."/>
            <person name="Haridas S."/>
            <person name="Andreopoulos W."/>
            <person name="Labutti K."/>
            <person name="Pangilinan J."/>
            <person name="Floch G.L."/>
            <person name="Makela M.R."/>
            <person name="Henrissat B."/>
            <person name="Grigoriev I.V."/>
            <person name="Crouch J.A."/>
            <person name="De Vries R.P."/>
            <person name="Sukno S.A."/>
            <person name="Thon M.R."/>
        </authorList>
    </citation>
    <scope>NUCLEOTIDE SEQUENCE</scope>
    <source>
        <strain evidence="1">CBS 193.32</strain>
    </source>
</reference>
<comment type="caution">
    <text evidence="1">The sequence shown here is derived from an EMBL/GenBank/DDBJ whole genome shotgun (WGS) entry which is preliminary data.</text>
</comment>
<accession>A0AAJ0F1F3</accession>
<organism evidence="1 2">
    <name type="scientific">Colletotrichum godetiae</name>
    <dbReference type="NCBI Taxonomy" id="1209918"/>
    <lineage>
        <taxon>Eukaryota</taxon>
        <taxon>Fungi</taxon>
        <taxon>Dikarya</taxon>
        <taxon>Ascomycota</taxon>
        <taxon>Pezizomycotina</taxon>
        <taxon>Sordariomycetes</taxon>
        <taxon>Hypocreomycetidae</taxon>
        <taxon>Glomerellales</taxon>
        <taxon>Glomerellaceae</taxon>
        <taxon>Colletotrichum</taxon>
        <taxon>Colletotrichum acutatum species complex</taxon>
    </lineage>
</organism>
<evidence type="ECO:0000313" key="2">
    <source>
        <dbReference type="Proteomes" id="UP001224890"/>
    </source>
</evidence>